<dbReference type="AlphaFoldDB" id="A0A4Y2GUS9"/>
<dbReference type="Proteomes" id="UP000499080">
    <property type="component" value="Unassembled WGS sequence"/>
</dbReference>
<comment type="caution">
    <text evidence="2">The sequence shown here is derived from an EMBL/GenBank/DDBJ whole genome shotgun (WGS) entry which is preliminary data.</text>
</comment>
<evidence type="ECO:0000313" key="3">
    <source>
        <dbReference type="Proteomes" id="UP000499080"/>
    </source>
</evidence>
<organism evidence="2 3">
    <name type="scientific">Araneus ventricosus</name>
    <name type="common">Orbweaver spider</name>
    <name type="synonym">Epeira ventricosa</name>
    <dbReference type="NCBI Taxonomy" id="182803"/>
    <lineage>
        <taxon>Eukaryota</taxon>
        <taxon>Metazoa</taxon>
        <taxon>Ecdysozoa</taxon>
        <taxon>Arthropoda</taxon>
        <taxon>Chelicerata</taxon>
        <taxon>Arachnida</taxon>
        <taxon>Araneae</taxon>
        <taxon>Araneomorphae</taxon>
        <taxon>Entelegynae</taxon>
        <taxon>Araneoidea</taxon>
        <taxon>Araneidae</taxon>
        <taxon>Araneus</taxon>
    </lineage>
</organism>
<evidence type="ECO:0000313" key="2">
    <source>
        <dbReference type="EMBL" id="GBM56268.1"/>
    </source>
</evidence>
<sequence length="77" mass="8765">MPILFSSSEGKEHILTAESHRAMMTWAQALQTKRDAWDKIVTLGANREEVRLTYTEAQQKALRSADKTATQVCIHTY</sequence>
<dbReference type="InterPro" id="IPR001849">
    <property type="entry name" value="PH_domain"/>
</dbReference>
<gene>
    <name evidence="2" type="ORF">AVEN_151946_1</name>
</gene>
<keyword evidence="3" id="KW-1185">Reference proteome</keyword>
<reference evidence="2 3" key="1">
    <citation type="journal article" date="2019" name="Sci. Rep.">
        <title>Orb-weaving spider Araneus ventricosus genome elucidates the spidroin gene catalogue.</title>
        <authorList>
            <person name="Kono N."/>
            <person name="Nakamura H."/>
            <person name="Ohtoshi R."/>
            <person name="Moran D.A.P."/>
            <person name="Shinohara A."/>
            <person name="Yoshida Y."/>
            <person name="Fujiwara M."/>
            <person name="Mori M."/>
            <person name="Tomita M."/>
            <person name="Arakawa K."/>
        </authorList>
    </citation>
    <scope>NUCLEOTIDE SEQUENCE [LARGE SCALE GENOMIC DNA]</scope>
</reference>
<evidence type="ECO:0000259" key="1">
    <source>
        <dbReference type="PROSITE" id="PS50003"/>
    </source>
</evidence>
<dbReference type="OrthoDB" id="6428483at2759"/>
<feature type="domain" description="PH" evidence="1">
    <location>
        <begin position="1"/>
        <end position="35"/>
    </location>
</feature>
<proteinExistence type="predicted"/>
<dbReference type="EMBL" id="BGPR01001537">
    <property type="protein sequence ID" value="GBM56268.1"/>
    <property type="molecule type" value="Genomic_DNA"/>
</dbReference>
<dbReference type="PROSITE" id="PS50003">
    <property type="entry name" value="PH_DOMAIN"/>
    <property type="match status" value="1"/>
</dbReference>
<name>A0A4Y2GUS9_ARAVE</name>
<accession>A0A4Y2GUS9</accession>
<protein>
    <recommendedName>
        <fullName evidence="1">PH domain-containing protein</fullName>
    </recommendedName>
</protein>